<evidence type="ECO:0000256" key="6">
    <source>
        <dbReference type="ARBA" id="ARBA00022842"/>
    </source>
</evidence>
<dbReference type="InterPro" id="IPR029060">
    <property type="entry name" value="PIN-like_dom_sf"/>
</dbReference>
<keyword evidence="8" id="KW-0800">Toxin</keyword>
<feature type="binding site" evidence="8">
    <location>
        <position position="5"/>
    </location>
    <ligand>
        <name>Mg(2+)</name>
        <dbReference type="ChEBI" id="CHEBI:18420"/>
    </ligand>
</feature>
<protein>
    <recommendedName>
        <fullName evidence="8">Ribonuclease VapC</fullName>
        <shortName evidence="8">RNase VapC</shortName>
        <ecNumber evidence="8">3.1.-.-</ecNumber>
    </recommendedName>
    <alternativeName>
        <fullName evidence="8">Toxin VapC</fullName>
    </alternativeName>
</protein>
<sequence>MYLLDTNHCSYLINNNPQVVATAQRYAQDPFGISIISYGELLYMTEKSERREMNLQVVQAFLAEIDIYLIDKEIAEIYSQLKNRIFDQFAPKEKNKRRSIRIQNLGFDDNDLWIAATAIYHNITLVSADSDFTRIQQVYRFSVESWI</sequence>
<evidence type="ECO:0000256" key="7">
    <source>
        <dbReference type="ARBA" id="ARBA00038093"/>
    </source>
</evidence>
<comment type="caution">
    <text evidence="10">The sequence shown here is derived from an EMBL/GenBank/DDBJ whole genome shotgun (WGS) entry which is preliminary data.</text>
</comment>
<evidence type="ECO:0000259" key="9">
    <source>
        <dbReference type="Pfam" id="PF01850"/>
    </source>
</evidence>
<keyword evidence="2 8" id="KW-1277">Toxin-antitoxin system</keyword>
<comment type="similarity">
    <text evidence="7 8">Belongs to the PINc/VapC protein family.</text>
</comment>
<feature type="domain" description="PIN" evidence="9">
    <location>
        <begin position="2"/>
        <end position="135"/>
    </location>
</feature>
<evidence type="ECO:0000256" key="8">
    <source>
        <dbReference type="HAMAP-Rule" id="MF_00265"/>
    </source>
</evidence>
<evidence type="ECO:0000256" key="4">
    <source>
        <dbReference type="ARBA" id="ARBA00022723"/>
    </source>
</evidence>
<dbReference type="PANTHER" id="PTHR33653:SF1">
    <property type="entry name" value="RIBONUCLEASE VAPC2"/>
    <property type="match status" value="1"/>
</dbReference>
<dbReference type="Proteomes" id="UP000606396">
    <property type="component" value="Unassembled WGS sequence"/>
</dbReference>
<evidence type="ECO:0000256" key="5">
    <source>
        <dbReference type="ARBA" id="ARBA00022801"/>
    </source>
</evidence>
<dbReference type="RefSeq" id="WP_190951363.1">
    <property type="nucleotide sequence ID" value="NZ_JACJTC010000018.1"/>
</dbReference>
<feature type="binding site" evidence="8">
    <location>
        <position position="111"/>
    </location>
    <ligand>
        <name>Mg(2+)</name>
        <dbReference type="ChEBI" id="CHEBI:18420"/>
    </ligand>
</feature>
<dbReference type="Gene3D" id="3.40.50.1010">
    <property type="entry name" value="5'-nuclease"/>
    <property type="match status" value="1"/>
</dbReference>
<evidence type="ECO:0000313" key="11">
    <source>
        <dbReference type="Proteomes" id="UP000606396"/>
    </source>
</evidence>
<evidence type="ECO:0000256" key="2">
    <source>
        <dbReference type="ARBA" id="ARBA00022649"/>
    </source>
</evidence>
<keyword evidence="3 8" id="KW-0540">Nuclease</keyword>
<reference evidence="10 11" key="1">
    <citation type="journal article" date="2020" name="ISME J.">
        <title>Comparative genomics reveals insights into cyanobacterial evolution and habitat adaptation.</title>
        <authorList>
            <person name="Chen M.Y."/>
            <person name="Teng W.K."/>
            <person name="Zhao L."/>
            <person name="Hu C.X."/>
            <person name="Zhou Y.K."/>
            <person name="Han B.P."/>
            <person name="Song L.R."/>
            <person name="Shu W.S."/>
        </authorList>
    </citation>
    <scope>NUCLEOTIDE SEQUENCE [LARGE SCALE GENOMIC DNA]</scope>
    <source>
        <strain evidence="10 11">FACHB-252</strain>
    </source>
</reference>
<keyword evidence="11" id="KW-1185">Reference proteome</keyword>
<keyword evidence="6 8" id="KW-0460">Magnesium</keyword>
<dbReference type="SUPFAM" id="SSF88723">
    <property type="entry name" value="PIN domain-like"/>
    <property type="match status" value="1"/>
</dbReference>
<comment type="function">
    <text evidence="8">Toxic component of a toxin-antitoxin (TA) system. An RNase.</text>
</comment>
<dbReference type="InterPro" id="IPR022907">
    <property type="entry name" value="VapC_family"/>
</dbReference>
<evidence type="ECO:0000256" key="1">
    <source>
        <dbReference type="ARBA" id="ARBA00001946"/>
    </source>
</evidence>
<dbReference type="EMBL" id="JACJTC010000018">
    <property type="protein sequence ID" value="MBD2614367.1"/>
    <property type="molecule type" value="Genomic_DNA"/>
</dbReference>
<evidence type="ECO:0000256" key="3">
    <source>
        <dbReference type="ARBA" id="ARBA00022722"/>
    </source>
</evidence>
<comment type="cofactor">
    <cofactor evidence="1 8">
        <name>Mg(2+)</name>
        <dbReference type="ChEBI" id="CHEBI:18420"/>
    </cofactor>
</comment>
<dbReference type="PANTHER" id="PTHR33653">
    <property type="entry name" value="RIBONUCLEASE VAPC2"/>
    <property type="match status" value="1"/>
</dbReference>
<dbReference type="HAMAP" id="MF_00265">
    <property type="entry name" value="VapC_Nob1"/>
    <property type="match status" value="1"/>
</dbReference>
<dbReference type="InterPro" id="IPR002716">
    <property type="entry name" value="PIN_dom"/>
</dbReference>
<keyword evidence="5 8" id="KW-0378">Hydrolase</keyword>
<dbReference type="InterPro" id="IPR050556">
    <property type="entry name" value="Type_II_TA_system_RNase"/>
</dbReference>
<name>A0ABR8HGS9_NOSPU</name>
<dbReference type="Pfam" id="PF01850">
    <property type="entry name" value="PIN"/>
    <property type="match status" value="1"/>
</dbReference>
<evidence type="ECO:0000313" key="10">
    <source>
        <dbReference type="EMBL" id="MBD2614367.1"/>
    </source>
</evidence>
<proteinExistence type="inferred from homology"/>
<keyword evidence="4 8" id="KW-0479">Metal-binding</keyword>
<gene>
    <name evidence="8" type="primary">vapC</name>
    <name evidence="10" type="ORF">H6G94_24350</name>
</gene>
<dbReference type="CDD" id="cd09881">
    <property type="entry name" value="PIN_VapC4-5_FitB-like"/>
    <property type="match status" value="1"/>
</dbReference>
<accession>A0ABR8HGS9</accession>
<organism evidence="10 11">
    <name type="scientific">Nostoc punctiforme FACHB-252</name>
    <dbReference type="NCBI Taxonomy" id="1357509"/>
    <lineage>
        <taxon>Bacteria</taxon>
        <taxon>Bacillati</taxon>
        <taxon>Cyanobacteriota</taxon>
        <taxon>Cyanophyceae</taxon>
        <taxon>Nostocales</taxon>
        <taxon>Nostocaceae</taxon>
        <taxon>Nostoc</taxon>
    </lineage>
</organism>
<dbReference type="EC" id="3.1.-.-" evidence="8"/>